<dbReference type="SUPFAM" id="SSF143120">
    <property type="entry name" value="YefM-like"/>
    <property type="match status" value="1"/>
</dbReference>
<proteinExistence type="inferred from homology"/>
<dbReference type="Gene3D" id="3.40.1620.10">
    <property type="entry name" value="YefM-like domain"/>
    <property type="match status" value="1"/>
</dbReference>
<dbReference type="RefSeq" id="WP_183664119.1">
    <property type="nucleotide sequence ID" value="NZ_JACHXN010000019.1"/>
</dbReference>
<gene>
    <name evidence="3" type="ORF">FHS21_004793</name>
</gene>
<dbReference type="Proteomes" id="UP000554520">
    <property type="component" value="Unassembled WGS sequence"/>
</dbReference>
<comment type="similarity">
    <text evidence="1 2">Belongs to the phD/YefM antitoxin family.</text>
</comment>
<dbReference type="InterPro" id="IPR036165">
    <property type="entry name" value="YefM-like_sf"/>
</dbReference>
<comment type="caution">
    <text evidence="3">The sequence shown here is derived from an EMBL/GenBank/DDBJ whole genome shotgun (WGS) entry which is preliminary data.</text>
</comment>
<comment type="function">
    <text evidence="2">Antitoxin component of a type II toxin-antitoxin (TA) system.</text>
</comment>
<evidence type="ECO:0000256" key="1">
    <source>
        <dbReference type="ARBA" id="ARBA00009981"/>
    </source>
</evidence>
<accession>A0A839UBA4</accession>
<dbReference type="Pfam" id="PF02604">
    <property type="entry name" value="PhdYeFM_antitox"/>
    <property type="match status" value="1"/>
</dbReference>
<dbReference type="NCBIfam" id="TIGR01552">
    <property type="entry name" value="phd_fam"/>
    <property type="match status" value="1"/>
</dbReference>
<evidence type="ECO:0000313" key="4">
    <source>
        <dbReference type="Proteomes" id="UP000554520"/>
    </source>
</evidence>
<dbReference type="AlphaFoldDB" id="A0A839UBA4"/>
<reference evidence="3 4" key="1">
    <citation type="submission" date="2020-08" db="EMBL/GenBank/DDBJ databases">
        <title>Genomic Encyclopedia of Type Strains, Phase III (KMG-III): the genomes of soil and plant-associated and newly described type strains.</title>
        <authorList>
            <person name="Whitman W."/>
        </authorList>
    </citation>
    <scope>NUCLEOTIDE SEQUENCE [LARGE SCALE GENOMIC DNA]</scope>
    <source>
        <strain evidence="3 4">CECT 7015</strain>
    </source>
</reference>
<name>A0A839UBA4_9HYPH</name>
<evidence type="ECO:0000256" key="2">
    <source>
        <dbReference type="RuleBase" id="RU362080"/>
    </source>
</evidence>
<sequence length="117" mass="12948">MLTFSSIELQKQIGDVQRAASRDAVVITSHGKPRNILLSVEEFRRLKEAAGEKVPNDLKAKRAVTVHHLPDPLGYDVSDFKAAARKMAEDALSGKTKKAVNQELAAVRTRFPKLRAK</sequence>
<keyword evidence="4" id="KW-1185">Reference proteome</keyword>
<dbReference type="InterPro" id="IPR006442">
    <property type="entry name" value="Antitoxin_Phd/YefM"/>
</dbReference>
<evidence type="ECO:0000313" key="3">
    <source>
        <dbReference type="EMBL" id="MBB3148346.1"/>
    </source>
</evidence>
<dbReference type="EMBL" id="JACHXN010000019">
    <property type="protein sequence ID" value="MBB3148346.1"/>
    <property type="molecule type" value="Genomic_DNA"/>
</dbReference>
<organism evidence="3 4">
    <name type="scientific">Phyllobacterium trifolii</name>
    <dbReference type="NCBI Taxonomy" id="300193"/>
    <lineage>
        <taxon>Bacteria</taxon>
        <taxon>Pseudomonadati</taxon>
        <taxon>Pseudomonadota</taxon>
        <taxon>Alphaproteobacteria</taxon>
        <taxon>Hyphomicrobiales</taxon>
        <taxon>Phyllobacteriaceae</taxon>
        <taxon>Phyllobacterium</taxon>
    </lineage>
</organism>
<protein>
    <recommendedName>
        <fullName evidence="2">Antitoxin</fullName>
    </recommendedName>
</protein>